<proteinExistence type="predicted"/>
<feature type="region of interest" description="Disordered" evidence="1">
    <location>
        <begin position="544"/>
        <end position="595"/>
    </location>
</feature>
<dbReference type="EMBL" id="JBHMCA010000084">
    <property type="protein sequence ID" value="MFB9450756.1"/>
    <property type="molecule type" value="Genomic_DNA"/>
</dbReference>
<dbReference type="RefSeq" id="WP_223100415.1">
    <property type="nucleotide sequence ID" value="NZ_CP061913.1"/>
</dbReference>
<feature type="compositionally biased region" description="Low complexity" evidence="1">
    <location>
        <begin position="425"/>
        <end position="438"/>
    </location>
</feature>
<evidence type="ECO:0000313" key="3">
    <source>
        <dbReference type="Proteomes" id="UP001589608"/>
    </source>
</evidence>
<accession>A0ABV5MPF7</accession>
<sequence length="595" mass="60653">MDSHLRLRGPAELLSALPYLLGFHPTNSLVALGLRGPGLHVQLRGDLPGDETDAVVLADHYGQVFARNGMDGALLIGYGPPERAAPFLKLVNAAMVVRGLRVYDLLRTHERRFWSLFCSSPDCCPPEGRPFDPETSVAAAEATLAGLVAMPSRETVAELFEGPVGPALAAIEDAGDRANLRVLRLAAGRDPAGIRAAVVAAGRVALEAALTRYAADEALDDDELAWLQVLLHVLDFRDRAWERLDRDTRCTGNPAIETHRRFWMDMVRRCEPSAVAPAATLLSYLSWRTGNGLHAALALDRAFAADPGYTGAGLMAEILGRGLSPAELPPIGRRQRRTSRGPAPSDLPRSLRLPASPRGNGSSRAPGPHSRPDPASGPGSRPDSASGPASRLDSVSGPSLRPGSVSGSGSASGPTSRRDTDVGRRPGPGARPRPGAAGTTLCSEAAVAADLRAAVDPAAGGNVGSEAASGAHAAAMLCSEAAVAAELCAVVDPVVGGDVGARVASGAEVASGVQAASGAAALGVEAAPSAEVASRVEAVVLGAVDGEPPQPGPVGSPGGSAEAVADSGRSSGPAGGSAAVGGTGRPARAARRRRR</sequence>
<comment type="caution">
    <text evidence="2">The sequence shown here is derived from an EMBL/GenBank/DDBJ whole genome shotgun (WGS) entry which is preliminary data.</text>
</comment>
<dbReference type="InterPro" id="IPR025447">
    <property type="entry name" value="DUF4192"/>
</dbReference>
<dbReference type="Pfam" id="PF13830">
    <property type="entry name" value="DUF4192"/>
    <property type="match status" value="1"/>
</dbReference>
<gene>
    <name evidence="2" type="ORF">ACFFTR_47430</name>
</gene>
<name>A0ABV5MPF7_9ACTN</name>
<evidence type="ECO:0000256" key="1">
    <source>
        <dbReference type="SAM" id="MobiDB-lite"/>
    </source>
</evidence>
<keyword evidence="3" id="KW-1185">Reference proteome</keyword>
<dbReference type="Proteomes" id="UP001589608">
    <property type="component" value="Unassembled WGS sequence"/>
</dbReference>
<feature type="compositionally biased region" description="Low complexity" evidence="1">
    <location>
        <begin position="403"/>
        <end position="415"/>
    </location>
</feature>
<feature type="compositionally biased region" description="Gly residues" evidence="1">
    <location>
        <begin position="573"/>
        <end position="584"/>
    </location>
</feature>
<reference evidence="2 3" key="1">
    <citation type="submission" date="2024-09" db="EMBL/GenBank/DDBJ databases">
        <authorList>
            <person name="Sun Q."/>
            <person name="Mori K."/>
        </authorList>
    </citation>
    <scope>NUCLEOTIDE SEQUENCE [LARGE SCALE GENOMIC DNA]</scope>
    <source>
        <strain evidence="2 3">JCM 3307</strain>
    </source>
</reference>
<organism evidence="2 3">
    <name type="scientific">Dactylosporangium vinaceum</name>
    <dbReference type="NCBI Taxonomy" id="53362"/>
    <lineage>
        <taxon>Bacteria</taxon>
        <taxon>Bacillati</taxon>
        <taxon>Actinomycetota</taxon>
        <taxon>Actinomycetes</taxon>
        <taxon>Micromonosporales</taxon>
        <taxon>Micromonosporaceae</taxon>
        <taxon>Dactylosporangium</taxon>
    </lineage>
</organism>
<evidence type="ECO:0000313" key="2">
    <source>
        <dbReference type="EMBL" id="MFB9450756.1"/>
    </source>
</evidence>
<feature type="region of interest" description="Disordered" evidence="1">
    <location>
        <begin position="324"/>
        <end position="439"/>
    </location>
</feature>
<protein>
    <submittedName>
        <fullName evidence="2">DUF4192 family protein</fullName>
    </submittedName>
</protein>